<reference evidence="2 3" key="1">
    <citation type="journal article" date="2016" name="Nat. Commun.">
        <title>Extremotolerant tardigrade genome and improved radiotolerance of human cultured cells by tardigrade-unique protein.</title>
        <authorList>
            <person name="Hashimoto T."/>
            <person name="Horikawa D.D."/>
            <person name="Saito Y."/>
            <person name="Kuwahara H."/>
            <person name="Kozuka-Hata H."/>
            <person name="Shin-I T."/>
            <person name="Minakuchi Y."/>
            <person name="Ohishi K."/>
            <person name="Motoyama A."/>
            <person name="Aizu T."/>
            <person name="Enomoto A."/>
            <person name="Kondo K."/>
            <person name="Tanaka S."/>
            <person name="Hara Y."/>
            <person name="Koshikawa S."/>
            <person name="Sagara H."/>
            <person name="Miura T."/>
            <person name="Yokobori S."/>
            <person name="Miyagawa K."/>
            <person name="Suzuki Y."/>
            <person name="Kubo T."/>
            <person name="Oyama M."/>
            <person name="Kohara Y."/>
            <person name="Fujiyama A."/>
            <person name="Arakawa K."/>
            <person name="Katayama T."/>
            <person name="Toyoda A."/>
            <person name="Kunieda T."/>
        </authorList>
    </citation>
    <scope>NUCLEOTIDE SEQUENCE [LARGE SCALE GENOMIC DNA]</scope>
    <source>
        <strain evidence="2 3">YOKOZUNA-1</strain>
    </source>
</reference>
<feature type="compositionally biased region" description="Polar residues" evidence="1">
    <location>
        <begin position="1"/>
        <end position="28"/>
    </location>
</feature>
<dbReference type="EMBL" id="BDGG01000001">
    <property type="protein sequence ID" value="GAU89763.1"/>
    <property type="molecule type" value="Genomic_DNA"/>
</dbReference>
<accession>A0A1D1UTQ8</accession>
<sequence>MAPRTNNDAQTSHLNSKSMKPSTSTQARTGRALRSLSKCSWYDFKNRTRISTVVSRTFSLLICLALQGIHSIRHVEFTQQLRHRPLNVRGFIDRVSEVRAAPPRTVWA</sequence>
<name>A0A1D1UTQ8_RAMVA</name>
<proteinExistence type="predicted"/>
<feature type="region of interest" description="Disordered" evidence="1">
    <location>
        <begin position="1"/>
        <end position="32"/>
    </location>
</feature>
<gene>
    <name evidence="2" type="primary">RvY_02274-1</name>
    <name evidence="2" type="synonym">RvY_02274.1</name>
    <name evidence="2" type="ORF">RvY_02274</name>
</gene>
<dbReference type="Proteomes" id="UP000186922">
    <property type="component" value="Unassembled WGS sequence"/>
</dbReference>
<keyword evidence="3" id="KW-1185">Reference proteome</keyword>
<evidence type="ECO:0000313" key="2">
    <source>
        <dbReference type="EMBL" id="GAU89763.1"/>
    </source>
</evidence>
<comment type="caution">
    <text evidence="2">The sequence shown here is derived from an EMBL/GenBank/DDBJ whole genome shotgun (WGS) entry which is preliminary data.</text>
</comment>
<evidence type="ECO:0000313" key="3">
    <source>
        <dbReference type="Proteomes" id="UP000186922"/>
    </source>
</evidence>
<evidence type="ECO:0000256" key="1">
    <source>
        <dbReference type="SAM" id="MobiDB-lite"/>
    </source>
</evidence>
<dbReference type="AlphaFoldDB" id="A0A1D1UTQ8"/>
<protein>
    <submittedName>
        <fullName evidence="2">Uncharacterized protein</fullName>
    </submittedName>
</protein>
<organism evidence="2 3">
    <name type="scientific">Ramazzottius varieornatus</name>
    <name type="common">Water bear</name>
    <name type="synonym">Tardigrade</name>
    <dbReference type="NCBI Taxonomy" id="947166"/>
    <lineage>
        <taxon>Eukaryota</taxon>
        <taxon>Metazoa</taxon>
        <taxon>Ecdysozoa</taxon>
        <taxon>Tardigrada</taxon>
        <taxon>Eutardigrada</taxon>
        <taxon>Parachela</taxon>
        <taxon>Hypsibioidea</taxon>
        <taxon>Ramazzottiidae</taxon>
        <taxon>Ramazzottius</taxon>
    </lineage>
</organism>